<evidence type="ECO:0000313" key="2">
    <source>
        <dbReference type="EMBL" id="KDP28935.1"/>
    </source>
</evidence>
<name>A0A067K9G9_JATCU</name>
<dbReference type="EMBL" id="KK914780">
    <property type="protein sequence ID" value="KDP28935.1"/>
    <property type="molecule type" value="Genomic_DNA"/>
</dbReference>
<evidence type="ECO:0000313" key="3">
    <source>
        <dbReference type="Proteomes" id="UP000027138"/>
    </source>
</evidence>
<protein>
    <submittedName>
        <fullName evidence="2">Uncharacterized protein</fullName>
    </submittedName>
</protein>
<dbReference type="Proteomes" id="UP000027138">
    <property type="component" value="Unassembled WGS sequence"/>
</dbReference>
<sequence>MLKMLQGAQIYCLFMRLASQLAKIGSTAVAIIAVDLREKNCISPVLQPPPKSRTERGVSSSMIGGWDRRRLSRGTAAASSRMKTEGEGS</sequence>
<gene>
    <name evidence="2" type="ORF">JCGZ_19365</name>
</gene>
<evidence type="ECO:0000256" key="1">
    <source>
        <dbReference type="SAM" id="MobiDB-lite"/>
    </source>
</evidence>
<organism evidence="2 3">
    <name type="scientific">Jatropha curcas</name>
    <name type="common">Barbados nut</name>
    <dbReference type="NCBI Taxonomy" id="180498"/>
    <lineage>
        <taxon>Eukaryota</taxon>
        <taxon>Viridiplantae</taxon>
        <taxon>Streptophyta</taxon>
        <taxon>Embryophyta</taxon>
        <taxon>Tracheophyta</taxon>
        <taxon>Spermatophyta</taxon>
        <taxon>Magnoliopsida</taxon>
        <taxon>eudicotyledons</taxon>
        <taxon>Gunneridae</taxon>
        <taxon>Pentapetalae</taxon>
        <taxon>rosids</taxon>
        <taxon>fabids</taxon>
        <taxon>Malpighiales</taxon>
        <taxon>Euphorbiaceae</taxon>
        <taxon>Crotonoideae</taxon>
        <taxon>Jatropheae</taxon>
        <taxon>Jatropha</taxon>
    </lineage>
</organism>
<proteinExistence type="predicted"/>
<feature type="region of interest" description="Disordered" evidence="1">
    <location>
        <begin position="43"/>
        <end position="89"/>
    </location>
</feature>
<keyword evidence="3" id="KW-1185">Reference proteome</keyword>
<accession>A0A067K9G9</accession>
<reference evidence="2 3" key="1">
    <citation type="journal article" date="2014" name="PLoS ONE">
        <title>Global Analysis of Gene Expression Profiles in Physic Nut (Jatropha curcas L.) Seedlings Exposed to Salt Stress.</title>
        <authorList>
            <person name="Zhang L."/>
            <person name="Zhang C."/>
            <person name="Wu P."/>
            <person name="Chen Y."/>
            <person name="Li M."/>
            <person name="Jiang H."/>
            <person name="Wu G."/>
        </authorList>
    </citation>
    <scope>NUCLEOTIDE SEQUENCE [LARGE SCALE GENOMIC DNA]</scope>
    <source>
        <strain evidence="3">cv. GZQX0401</strain>
        <tissue evidence="2">Young leaves</tissue>
    </source>
</reference>
<dbReference type="AlphaFoldDB" id="A0A067K9G9"/>